<evidence type="ECO:0000256" key="1">
    <source>
        <dbReference type="SAM" id="MobiDB-lite"/>
    </source>
</evidence>
<feature type="compositionally biased region" description="Polar residues" evidence="1">
    <location>
        <begin position="420"/>
        <end position="438"/>
    </location>
</feature>
<dbReference type="EMBL" id="HACG01041856">
    <property type="protein sequence ID" value="CEK88721.1"/>
    <property type="molecule type" value="Transcribed_RNA"/>
</dbReference>
<feature type="compositionally biased region" description="Polar residues" evidence="1">
    <location>
        <begin position="452"/>
        <end position="464"/>
    </location>
</feature>
<gene>
    <name evidence="2" type="primary">ORF166669</name>
</gene>
<reference evidence="2" key="1">
    <citation type="submission" date="2014-12" db="EMBL/GenBank/DDBJ databases">
        <title>Insight into the proteome of Arion vulgaris.</title>
        <authorList>
            <person name="Aradska J."/>
            <person name="Bulat T."/>
            <person name="Smidak R."/>
            <person name="Sarate P."/>
            <person name="Gangsoo J."/>
            <person name="Sialana F."/>
            <person name="Bilban M."/>
            <person name="Lubec G."/>
        </authorList>
    </citation>
    <scope>NUCLEOTIDE SEQUENCE</scope>
    <source>
        <tissue evidence="2">Skin</tissue>
    </source>
</reference>
<feature type="region of interest" description="Disordered" evidence="1">
    <location>
        <begin position="418"/>
        <end position="438"/>
    </location>
</feature>
<feature type="region of interest" description="Disordered" evidence="1">
    <location>
        <begin position="452"/>
        <end position="528"/>
    </location>
</feature>
<proteinExistence type="predicted"/>
<name>A0A0B7B8R7_9EUPU</name>
<feature type="compositionally biased region" description="Low complexity" evidence="1">
    <location>
        <begin position="486"/>
        <end position="505"/>
    </location>
</feature>
<feature type="non-terminal residue" evidence="2">
    <location>
        <position position="636"/>
    </location>
</feature>
<feature type="non-terminal residue" evidence="2">
    <location>
        <position position="1"/>
    </location>
</feature>
<accession>A0A0B7B8R7</accession>
<feature type="compositionally biased region" description="Polar residues" evidence="1">
    <location>
        <begin position="506"/>
        <end position="523"/>
    </location>
</feature>
<organism evidence="2">
    <name type="scientific">Arion vulgaris</name>
    <dbReference type="NCBI Taxonomy" id="1028688"/>
    <lineage>
        <taxon>Eukaryota</taxon>
        <taxon>Metazoa</taxon>
        <taxon>Spiralia</taxon>
        <taxon>Lophotrochozoa</taxon>
        <taxon>Mollusca</taxon>
        <taxon>Gastropoda</taxon>
        <taxon>Heterobranchia</taxon>
        <taxon>Euthyneura</taxon>
        <taxon>Panpulmonata</taxon>
        <taxon>Eupulmonata</taxon>
        <taxon>Stylommatophora</taxon>
        <taxon>Helicina</taxon>
        <taxon>Arionoidea</taxon>
        <taxon>Arionidae</taxon>
        <taxon>Arion</taxon>
    </lineage>
</organism>
<feature type="region of interest" description="Disordered" evidence="1">
    <location>
        <begin position="276"/>
        <end position="318"/>
    </location>
</feature>
<feature type="compositionally biased region" description="Polar residues" evidence="1">
    <location>
        <begin position="42"/>
        <end position="51"/>
    </location>
</feature>
<feature type="compositionally biased region" description="Polar residues" evidence="1">
    <location>
        <begin position="276"/>
        <end position="291"/>
    </location>
</feature>
<evidence type="ECO:0000313" key="2">
    <source>
        <dbReference type="EMBL" id="CEK88721.1"/>
    </source>
</evidence>
<sequence>AVLNPSPPVSVRKPTQEASQEAIIPVTSSPQKASPINAPDSEPTSKNLNKNKSPERKASSAVKVSPGHRQTKTTNNNTSPKSKGDNMAKSISFKIMKTPKNDYIVEPIVSGKPSSPYTLSDQGGVLQPKPITPTKLSQCSNTSDHIVIKGYNYVTSLSSPPKPHARVSTSERISSAEKHDLPTECHNIEARGSSNLQPCSEQTGLEICGPDHLNTDGSPEVVAELADFEAQRIAIMKKTATPSAKSLRRVERTSPVMNLPLSNFFSTGDMSLNEVSNQNLSESPANVSPSDTCIAEAGYGNSPPQSPVSKPASPSDSRFYDYETNLPQPKILASYSANRPAPAVLVSNMNPTSSRLNEMMSPRSNFYSTSFGRRAVSSLQPPISVIEGAIGDHSPQESAVVPRNSSFFQDAKSAEITRSLPKNSVNHSSPSRPSVHQQNQLVYITTSVWPTTSSVAGQNDNKSPSKSKKLWDQSNYKRITTKKSSKTSGNKSFSGGKSPPKSKTNQSQSSYKNSQTKSTSPSVTRDFIRSGSPLISKITKNHSSYKITSVKPTSSINGALVSNLSPPKSTTIQDPFSYSKTFVKPITASIQGGLLSSVTQPRSTTIQDVLSNITENPAVPTTASIHGDLIANLSDQ</sequence>
<feature type="compositionally biased region" description="Low complexity" evidence="1">
    <location>
        <begin position="72"/>
        <end position="81"/>
    </location>
</feature>
<feature type="region of interest" description="Disordered" evidence="1">
    <location>
        <begin position="114"/>
        <end position="138"/>
    </location>
</feature>
<protein>
    <submittedName>
        <fullName evidence="2">Uncharacterized protein</fullName>
    </submittedName>
</protein>
<dbReference type="AlphaFoldDB" id="A0A0B7B8R7"/>
<feature type="region of interest" description="Disordered" evidence="1">
    <location>
        <begin position="1"/>
        <end position="91"/>
    </location>
</feature>